<name>A0AC61DEF8_9FIRM</name>
<comment type="caution">
    <text evidence="1">The sequence shown here is derived from an EMBL/GenBank/DDBJ whole genome shotgun (WGS) entry which is preliminary data.</text>
</comment>
<dbReference type="Proteomes" id="UP000224460">
    <property type="component" value="Unassembled WGS sequence"/>
</dbReference>
<accession>A0AC61DEF8</accession>
<protein>
    <submittedName>
        <fullName evidence="1">Iron hydrogenase</fullName>
    </submittedName>
</protein>
<reference evidence="1" key="1">
    <citation type="submission" date="2017-10" db="EMBL/GenBank/DDBJ databases">
        <title>Genome sequence of cellulolytic Lachnospiraceae bacterium XHS1971 isolated from hotspring sediment.</title>
        <authorList>
            <person name="Vasudevan G."/>
            <person name="Joshi A.J."/>
            <person name="Hivarkar S."/>
            <person name="Lanjekar V.B."/>
            <person name="Dhakephalkar P.K."/>
            <person name="Dagar S."/>
        </authorList>
    </citation>
    <scope>NUCLEOTIDE SEQUENCE</scope>
    <source>
        <strain evidence="1">XHS1971</strain>
    </source>
</reference>
<sequence>MQEKHQRVYKELIKAYYTNHFEETFKKILKEEFENKQEAKDVLSILCGVEDLEEEEDYLFTQKLLDAITRQQVRKKIVQKVRICKEDCEREGEKSKCQSVCPFDAIIRDGAGEKWIDESLCISCGCCVSVCEKGNYMETPQFLPLISWLKGEEKVIAIVAPAIAGQFGKEISLDQLREAFIKLGFADMVEVAIAADILSLKEALEFSEHVAKKGDFMITSCCCPMWVAALRKVYSSIIKDVSPSVSPMIAMGRVLKTLTPEIKVVFIGPCMAKKAEAKEKDLVGAVDAVLTFEELKLIFEAFEIEVKSLKGVPAIDYASTGGRLYARTGGVSQAVWDIVDQVFPKKRELFTAQQADGMKACKSLLEELVKGEVKASFIEGMGCKGGCVGGPKAIISVEEGKQAVNQTAYESVIKIPIHSEVLQALLSRLGIERLEELSKEQSLFERDFR</sequence>
<dbReference type="EMBL" id="PEDL01000003">
    <property type="protein sequence ID" value="PHV71535.1"/>
    <property type="molecule type" value="Genomic_DNA"/>
</dbReference>
<keyword evidence="2" id="KW-1185">Reference proteome</keyword>
<evidence type="ECO:0000313" key="1">
    <source>
        <dbReference type="EMBL" id="PHV71535.1"/>
    </source>
</evidence>
<proteinExistence type="predicted"/>
<organism evidence="1 2">
    <name type="scientific">Sporanaerobium hydrogeniformans</name>
    <dbReference type="NCBI Taxonomy" id="3072179"/>
    <lineage>
        <taxon>Bacteria</taxon>
        <taxon>Bacillati</taxon>
        <taxon>Bacillota</taxon>
        <taxon>Clostridia</taxon>
        <taxon>Lachnospirales</taxon>
        <taxon>Lachnospiraceae</taxon>
        <taxon>Sporanaerobium</taxon>
    </lineage>
</organism>
<gene>
    <name evidence="1" type="ORF">CS063_05125</name>
</gene>
<evidence type="ECO:0000313" key="2">
    <source>
        <dbReference type="Proteomes" id="UP000224460"/>
    </source>
</evidence>